<dbReference type="EMBL" id="MGFE01000019">
    <property type="protein sequence ID" value="OGL98570.1"/>
    <property type="molecule type" value="Genomic_DNA"/>
</dbReference>
<protein>
    <recommendedName>
        <fullName evidence="8">Major facilitator superfamily (MFS) profile domain-containing protein</fullName>
    </recommendedName>
</protein>
<dbReference type="InterPro" id="IPR005829">
    <property type="entry name" value="Sugar_transporter_CS"/>
</dbReference>
<dbReference type="PANTHER" id="PTHR23530:SF1">
    <property type="entry name" value="PERMEASE, MAJOR FACILITATOR SUPERFAMILY-RELATED"/>
    <property type="match status" value="1"/>
</dbReference>
<evidence type="ECO:0000256" key="4">
    <source>
        <dbReference type="ARBA" id="ARBA00023136"/>
    </source>
</evidence>
<evidence type="ECO:0000313" key="6">
    <source>
        <dbReference type="EMBL" id="OGL98570.1"/>
    </source>
</evidence>
<organism evidence="6 7">
    <name type="scientific">Candidatus Uhrbacteria bacterium RIFOXYB2_FULL_57_15</name>
    <dbReference type="NCBI Taxonomy" id="1802422"/>
    <lineage>
        <taxon>Bacteria</taxon>
        <taxon>Candidatus Uhriibacteriota</taxon>
    </lineage>
</organism>
<feature type="transmembrane region" description="Helical" evidence="5">
    <location>
        <begin position="41"/>
        <end position="62"/>
    </location>
</feature>
<dbReference type="InterPro" id="IPR036259">
    <property type="entry name" value="MFS_trans_sf"/>
</dbReference>
<keyword evidence="3 5" id="KW-1133">Transmembrane helix</keyword>
<sequence>MTRLQRLNRNPRLLFWTKVCINFKTLNAIITLFYLHRGLSIAQIVWLSGLFGAVSLFAEIPSGYMADHLGRKRTMLLGVAFMLASTAIHWFATDFFWFAVSFVFLSFSFSCFSGTEEALLYDTLKETGHEKKMLRFNSRLLSAQNLAKIFLPSVGAIIAMDLSETRFQWLIAVDAVGLVAALALLMLIVEPRHEAEVEALEKGIFRESVETIVRRPALFVASMNKILPFVSTILVWRVYQPYFLERGIPVLWLGLFYVIIHSVMFSLKWASEAIEKRFGARRVLDATVVLMAAFIIVAAFVRSGPLLFAAVGLYFVSHNIREPMYAHWINARIRSRSRATTLSNLAVFRSALDVPVMYAGGLLAAVDTRLAFALAAGLCISALVFFRVRGEDVDDR</sequence>
<keyword evidence="2 5" id="KW-0812">Transmembrane</keyword>
<dbReference type="Pfam" id="PF07690">
    <property type="entry name" value="MFS_1"/>
    <property type="match status" value="1"/>
</dbReference>
<dbReference type="PANTHER" id="PTHR23530">
    <property type="entry name" value="TRANSPORT PROTEIN-RELATED"/>
    <property type="match status" value="1"/>
</dbReference>
<feature type="transmembrane region" description="Helical" evidence="5">
    <location>
        <begin position="12"/>
        <end position="35"/>
    </location>
</feature>
<feature type="transmembrane region" description="Helical" evidence="5">
    <location>
        <begin position="370"/>
        <end position="388"/>
    </location>
</feature>
<evidence type="ECO:0000256" key="5">
    <source>
        <dbReference type="SAM" id="Phobius"/>
    </source>
</evidence>
<dbReference type="AlphaFoldDB" id="A0A1F7W723"/>
<comment type="caution">
    <text evidence="6">The sequence shown here is derived from an EMBL/GenBank/DDBJ whole genome shotgun (WGS) entry which is preliminary data.</text>
</comment>
<gene>
    <name evidence="6" type="ORF">A2304_04355</name>
</gene>
<evidence type="ECO:0000256" key="1">
    <source>
        <dbReference type="ARBA" id="ARBA00004141"/>
    </source>
</evidence>
<proteinExistence type="predicted"/>
<dbReference type="PROSITE" id="PS00216">
    <property type="entry name" value="SUGAR_TRANSPORT_1"/>
    <property type="match status" value="1"/>
</dbReference>
<feature type="transmembrane region" description="Helical" evidence="5">
    <location>
        <begin position="216"/>
        <end position="239"/>
    </location>
</feature>
<dbReference type="InterPro" id="IPR053160">
    <property type="entry name" value="MFS_DHA3_Transporter"/>
</dbReference>
<evidence type="ECO:0000256" key="3">
    <source>
        <dbReference type="ARBA" id="ARBA00022989"/>
    </source>
</evidence>
<reference evidence="6 7" key="1">
    <citation type="journal article" date="2016" name="Nat. Commun.">
        <title>Thousands of microbial genomes shed light on interconnected biogeochemical processes in an aquifer system.</title>
        <authorList>
            <person name="Anantharaman K."/>
            <person name="Brown C.T."/>
            <person name="Hug L.A."/>
            <person name="Sharon I."/>
            <person name="Castelle C.J."/>
            <person name="Probst A.J."/>
            <person name="Thomas B.C."/>
            <person name="Singh A."/>
            <person name="Wilkins M.J."/>
            <person name="Karaoz U."/>
            <person name="Brodie E.L."/>
            <person name="Williams K.H."/>
            <person name="Hubbard S.S."/>
            <person name="Banfield J.F."/>
        </authorList>
    </citation>
    <scope>NUCLEOTIDE SEQUENCE [LARGE SCALE GENOMIC DNA]</scope>
</reference>
<feature type="transmembrane region" description="Helical" evidence="5">
    <location>
        <begin position="283"/>
        <end position="300"/>
    </location>
</feature>
<name>A0A1F7W723_9BACT</name>
<keyword evidence="4 5" id="KW-0472">Membrane</keyword>
<accession>A0A1F7W723</accession>
<dbReference type="InterPro" id="IPR011701">
    <property type="entry name" value="MFS"/>
</dbReference>
<dbReference type="Gene3D" id="1.20.1250.20">
    <property type="entry name" value="MFS general substrate transporter like domains"/>
    <property type="match status" value="1"/>
</dbReference>
<evidence type="ECO:0008006" key="8">
    <source>
        <dbReference type="Google" id="ProtNLM"/>
    </source>
</evidence>
<evidence type="ECO:0000313" key="7">
    <source>
        <dbReference type="Proteomes" id="UP000176501"/>
    </source>
</evidence>
<feature type="transmembrane region" description="Helical" evidence="5">
    <location>
        <begin position="140"/>
        <end position="160"/>
    </location>
</feature>
<feature type="transmembrane region" description="Helical" evidence="5">
    <location>
        <begin position="98"/>
        <end position="119"/>
    </location>
</feature>
<dbReference type="GO" id="GO:0016020">
    <property type="term" value="C:membrane"/>
    <property type="evidence" value="ECO:0007669"/>
    <property type="project" value="UniProtKB-SubCell"/>
</dbReference>
<feature type="transmembrane region" description="Helical" evidence="5">
    <location>
        <begin position="166"/>
        <end position="189"/>
    </location>
</feature>
<comment type="subcellular location">
    <subcellularLocation>
        <location evidence="1">Membrane</location>
        <topology evidence="1">Multi-pass membrane protein</topology>
    </subcellularLocation>
</comment>
<dbReference type="SUPFAM" id="SSF103473">
    <property type="entry name" value="MFS general substrate transporter"/>
    <property type="match status" value="1"/>
</dbReference>
<feature type="transmembrane region" description="Helical" evidence="5">
    <location>
        <begin position="74"/>
        <end position="92"/>
    </location>
</feature>
<dbReference type="Proteomes" id="UP000176501">
    <property type="component" value="Unassembled WGS sequence"/>
</dbReference>
<evidence type="ECO:0000256" key="2">
    <source>
        <dbReference type="ARBA" id="ARBA00022692"/>
    </source>
</evidence>
<dbReference type="GO" id="GO:0022857">
    <property type="term" value="F:transmembrane transporter activity"/>
    <property type="evidence" value="ECO:0007669"/>
    <property type="project" value="InterPro"/>
</dbReference>
<feature type="transmembrane region" description="Helical" evidence="5">
    <location>
        <begin position="251"/>
        <end position="271"/>
    </location>
</feature>